<dbReference type="RefSeq" id="XP_070868338.1">
    <property type="nucleotide sequence ID" value="XM_071007996.1"/>
</dbReference>
<evidence type="ECO:0000256" key="8">
    <source>
        <dbReference type="PROSITE-ProRule" id="PRU00042"/>
    </source>
</evidence>
<dbReference type="SUPFAM" id="SSF57667">
    <property type="entry name" value="beta-beta-alpha zinc fingers"/>
    <property type="match status" value="1"/>
</dbReference>
<reference evidence="12 13" key="1">
    <citation type="journal article" date="2024" name="Commun. Biol.">
        <title>Comparative genomic analysis of thermophilic fungi reveals convergent evolutionary adaptations and gene losses.</title>
        <authorList>
            <person name="Steindorff A.S."/>
            <person name="Aguilar-Pontes M.V."/>
            <person name="Robinson A.J."/>
            <person name="Andreopoulos B."/>
            <person name="LaButti K."/>
            <person name="Kuo A."/>
            <person name="Mondo S."/>
            <person name="Riley R."/>
            <person name="Otillar R."/>
            <person name="Haridas S."/>
            <person name="Lipzen A."/>
            <person name="Grimwood J."/>
            <person name="Schmutz J."/>
            <person name="Clum A."/>
            <person name="Reid I.D."/>
            <person name="Moisan M.C."/>
            <person name="Butler G."/>
            <person name="Nguyen T.T.M."/>
            <person name="Dewar K."/>
            <person name="Conant G."/>
            <person name="Drula E."/>
            <person name="Henrissat B."/>
            <person name="Hansel C."/>
            <person name="Singer S."/>
            <person name="Hutchinson M.I."/>
            <person name="de Vries R.P."/>
            <person name="Natvig D.O."/>
            <person name="Powell A.J."/>
            <person name="Tsang A."/>
            <person name="Grigoriev I.V."/>
        </authorList>
    </citation>
    <scope>NUCLEOTIDE SEQUENCE [LARGE SCALE GENOMIC DNA]</scope>
    <source>
        <strain evidence="12 13">ATCC 22073</strain>
    </source>
</reference>
<gene>
    <name evidence="12" type="ORF">VTJ83DRAFT_1798</name>
</gene>
<accession>A0ABR4DHV1</accession>
<evidence type="ECO:0000256" key="7">
    <source>
        <dbReference type="ARBA" id="ARBA00023242"/>
    </source>
</evidence>
<protein>
    <recommendedName>
        <fullName evidence="11">C2H2-type domain-containing protein</fullName>
    </recommendedName>
</protein>
<feature type="transmembrane region" description="Helical" evidence="10">
    <location>
        <begin position="33"/>
        <end position="56"/>
    </location>
</feature>
<keyword evidence="13" id="KW-1185">Reference proteome</keyword>
<proteinExistence type="predicted"/>
<dbReference type="PROSITE" id="PS50157">
    <property type="entry name" value="ZINC_FINGER_C2H2_2"/>
    <property type="match status" value="1"/>
</dbReference>
<feature type="compositionally biased region" description="Low complexity" evidence="9">
    <location>
        <begin position="101"/>
        <end position="112"/>
    </location>
</feature>
<feature type="compositionally biased region" description="Polar residues" evidence="9">
    <location>
        <begin position="508"/>
        <end position="519"/>
    </location>
</feature>
<feature type="region of interest" description="Disordered" evidence="9">
    <location>
        <begin position="1"/>
        <end position="23"/>
    </location>
</feature>
<dbReference type="Gene3D" id="3.30.160.60">
    <property type="entry name" value="Classic Zinc Finger"/>
    <property type="match status" value="1"/>
</dbReference>
<dbReference type="PANTHER" id="PTHR46179">
    <property type="entry name" value="ZINC FINGER PROTEIN"/>
    <property type="match status" value="1"/>
</dbReference>
<name>A0ABR4DHV1_9PEZI</name>
<evidence type="ECO:0000256" key="6">
    <source>
        <dbReference type="ARBA" id="ARBA00023163"/>
    </source>
</evidence>
<comment type="subcellular location">
    <subcellularLocation>
        <location evidence="1">Nucleus</location>
    </subcellularLocation>
</comment>
<evidence type="ECO:0000259" key="11">
    <source>
        <dbReference type="PROSITE" id="PS50157"/>
    </source>
</evidence>
<feature type="compositionally biased region" description="Low complexity" evidence="9">
    <location>
        <begin position="287"/>
        <end position="296"/>
    </location>
</feature>
<keyword evidence="7" id="KW-0539">Nucleus</keyword>
<evidence type="ECO:0000256" key="2">
    <source>
        <dbReference type="ARBA" id="ARBA00022723"/>
    </source>
</evidence>
<dbReference type="EMBL" id="JAZGUE010000002">
    <property type="protein sequence ID" value="KAL2269614.1"/>
    <property type="molecule type" value="Genomic_DNA"/>
</dbReference>
<evidence type="ECO:0000256" key="3">
    <source>
        <dbReference type="ARBA" id="ARBA00022771"/>
    </source>
</evidence>
<dbReference type="PROSITE" id="PS00028">
    <property type="entry name" value="ZINC_FINGER_C2H2_1"/>
    <property type="match status" value="1"/>
</dbReference>
<dbReference type="GeneID" id="98122640"/>
<dbReference type="Proteomes" id="UP001600064">
    <property type="component" value="Unassembled WGS sequence"/>
</dbReference>
<dbReference type="PANTHER" id="PTHR46179:SF13">
    <property type="entry name" value="C2H2-TYPE DOMAIN-CONTAINING PROTEIN"/>
    <property type="match status" value="1"/>
</dbReference>
<evidence type="ECO:0000313" key="12">
    <source>
        <dbReference type="EMBL" id="KAL2269614.1"/>
    </source>
</evidence>
<feature type="region of interest" description="Disordered" evidence="9">
    <location>
        <begin position="71"/>
        <end position="298"/>
    </location>
</feature>
<keyword evidence="6" id="KW-0804">Transcription</keyword>
<comment type="caution">
    <text evidence="12">The sequence shown here is derived from an EMBL/GenBank/DDBJ whole genome shotgun (WGS) entry which is preliminary data.</text>
</comment>
<evidence type="ECO:0000256" key="9">
    <source>
        <dbReference type="SAM" id="MobiDB-lite"/>
    </source>
</evidence>
<evidence type="ECO:0000256" key="5">
    <source>
        <dbReference type="ARBA" id="ARBA00023015"/>
    </source>
</evidence>
<dbReference type="InterPro" id="IPR036236">
    <property type="entry name" value="Znf_C2H2_sf"/>
</dbReference>
<sequence>MQQHHRTAAPAAAGRPLPRSTIVPRSAPLSRGALAGAVVGSVIGALLIALCAYPFIVRAVRRRRERHGLDLAEMGQVPGGPMIAASQDPDANSYKGSSGSGPDVTATTAPDTTTHHHHPAPSTTAPGPTPSPAIPNGVAVTHGLPSPASSASPVSPISPADPAPRASLPGDAFPPARSPTDQSVQSRSAPRDRDSPRNRSFSDSTRSPSRQLTGLTAAGITEEPESFDQAPSRAGTWKGSIRSIFGRRRSSLQRRESRRSTLESSGTPRSPSFTIDGFLPPPPIQPVQPIHPIDPVALSPAAPPEVRGLAWDYYNDPTLGSGLSQSYFQPAVLPPEHPLASGPLLADPTAAPGFDPSQSVSGGPLTQEPDPLPVGFSRQTTLLQTAPFPGSLQRTDTLPLPEIVSDIPSPPLLNYDTGPSVHPMDLMPPTTFTENAWYLKHGMPSMQNPPPPPAAEPAPSISVPTTTGPAPGQIQADAAKLSTQPCQPDPTPYQSPPPSALEPGSDLYEQQVQEYTNQMLHAAAAEYTTPPPSHGPSADTTPETRLTPFTASPSPPAPLDDVVAPSHMATPLPQLSVGLAPAPGLSMMPSPPSGLSVPYPPSSPGYPAGQLPSPNLSAPRPSPGLSPTPSRRQSPDPSSGRSPGRSPARPEGGFKCEVCGAVKNSYHQFNHHKRYHERPWQCQYEGCERSFGTVTHLKRHINDKHNKTRKFYCTQPDCEYSRNGTKSFPRKDNWKRHMLKKHSIDPQNATDEEYLGDEMEGMMP</sequence>
<keyword evidence="4" id="KW-0862">Zinc</keyword>
<feature type="compositionally biased region" description="Pro residues" evidence="9">
    <location>
        <begin position="447"/>
        <end position="456"/>
    </location>
</feature>
<feature type="region of interest" description="Disordered" evidence="9">
    <location>
        <begin position="590"/>
        <end position="651"/>
    </location>
</feature>
<feature type="region of interest" description="Disordered" evidence="9">
    <location>
        <begin position="338"/>
        <end position="371"/>
    </location>
</feature>
<dbReference type="InterPro" id="IPR013087">
    <property type="entry name" value="Znf_C2H2_type"/>
</dbReference>
<evidence type="ECO:0000256" key="4">
    <source>
        <dbReference type="ARBA" id="ARBA00022833"/>
    </source>
</evidence>
<keyword evidence="3 8" id="KW-0863">Zinc-finger</keyword>
<dbReference type="InterPro" id="IPR051061">
    <property type="entry name" value="Zinc_finger_trans_reg"/>
</dbReference>
<organism evidence="12 13">
    <name type="scientific">Remersonia thermophila</name>
    <dbReference type="NCBI Taxonomy" id="72144"/>
    <lineage>
        <taxon>Eukaryota</taxon>
        <taxon>Fungi</taxon>
        <taxon>Dikarya</taxon>
        <taxon>Ascomycota</taxon>
        <taxon>Pezizomycotina</taxon>
        <taxon>Sordariomycetes</taxon>
        <taxon>Sordariomycetidae</taxon>
        <taxon>Sordariales</taxon>
        <taxon>Sordariales incertae sedis</taxon>
        <taxon>Remersonia</taxon>
    </lineage>
</organism>
<evidence type="ECO:0000256" key="1">
    <source>
        <dbReference type="ARBA" id="ARBA00004123"/>
    </source>
</evidence>
<feature type="compositionally biased region" description="Low complexity" evidence="9">
    <location>
        <begin position="627"/>
        <end position="651"/>
    </location>
</feature>
<keyword evidence="10" id="KW-0812">Transmembrane</keyword>
<dbReference type="SMART" id="SM00355">
    <property type="entry name" value="ZnF_C2H2"/>
    <property type="match status" value="3"/>
</dbReference>
<feature type="compositionally biased region" description="Polar residues" evidence="9">
    <location>
        <begin position="205"/>
        <end position="214"/>
    </location>
</feature>
<evidence type="ECO:0000256" key="10">
    <source>
        <dbReference type="SAM" id="Phobius"/>
    </source>
</evidence>
<keyword evidence="2" id="KW-0479">Metal-binding</keyword>
<feature type="region of interest" description="Disordered" evidence="9">
    <location>
        <begin position="441"/>
        <end position="567"/>
    </location>
</feature>
<keyword evidence="10" id="KW-1133">Transmembrane helix</keyword>
<feature type="compositionally biased region" description="Pro residues" evidence="9">
    <location>
        <begin position="487"/>
        <end position="500"/>
    </location>
</feature>
<keyword evidence="5" id="KW-0805">Transcription regulation</keyword>
<feature type="compositionally biased region" description="Low complexity" evidence="9">
    <location>
        <begin position="145"/>
        <end position="164"/>
    </location>
</feature>
<evidence type="ECO:0000313" key="13">
    <source>
        <dbReference type="Proteomes" id="UP001600064"/>
    </source>
</evidence>
<feature type="domain" description="C2H2-type" evidence="11">
    <location>
        <begin position="680"/>
        <end position="710"/>
    </location>
</feature>
<keyword evidence="10" id="KW-0472">Membrane</keyword>
<feature type="compositionally biased region" description="Low complexity" evidence="9">
    <location>
        <begin position="8"/>
        <end position="19"/>
    </location>
</feature>